<keyword evidence="2" id="KW-1185">Reference proteome</keyword>
<reference evidence="1 2" key="1">
    <citation type="journal article" date="2021" name="BMC Biol.">
        <title>Horizontally acquired antibacterial genes associated with adaptive radiation of ladybird beetles.</title>
        <authorList>
            <person name="Li H.S."/>
            <person name="Tang X.F."/>
            <person name="Huang Y.H."/>
            <person name="Xu Z.Y."/>
            <person name="Chen M.L."/>
            <person name="Du X.Y."/>
            <person name="Qiu B.Y."/>
            <person name="Chen P.T."/>
            <person name="Zhang W."/>
            <person name="Slipinski A."/>
            <person name="Escalona H.E."/>
            <person name="Waterhouse R.M."/>
            <person name="Zwick A."/>
            <person name="Pang H."/>
        </authorList>
    </citation>
    <scope>NUCLEOTIDE SEQUENCE [LARGE SCALE GENOMIC DNA]</scope>
    <source>
        <strain evidence="1">SYSU2018</strain>
    </source>
</reference>
<protein>
    <submittedName>
        <fullName evidence="1">Uncharacterized protein</fullName>
    </submittedName>
</protein>
<dbReference type="Proteomes" id="UP001516400">
    <property type="component" value="Unassembled WGS sequence"/>
</dbReference>
<accession>A0ABD2P5H4</accession>
<dbReference type="EMBL" id="JABFTP020000185">
    <property type="protein sequence ID" value="KAL3286171.1"/>
    <property type="molecule type" value="Genomic_DNA"/>
</dbReference>
<evidence type="ECO:0000313" key="1">
    <source>
        <dbReference type="EMBL" id="KAL3286171.1"/>
    </source>
</evidence>
<proteinExistence type="predicted"/>
<name>A0ABD2P5H4_9CUCU</name>
<dbReference type="AlphaFoldDB" id="A0ABD2P5H4"/>
<comment type="caution">
    <text evidence="1">The sequence shown here is derived from an EMBL/GenBank/DDBJ whole genome shotgun (WGS) entry which is preliminary data.</text>
</comment>
<organism evidence="1 2">
    <name type="scientific">Cryptolaemus montrouzieri</name>
    <dbReference type="NCBI Taxonomy" id="559131"/>
    <lineage>
        <taxon>Eukaryota</taxon>
        <taxon>Metazoa</taxon>
        <taxon>Ecdysozoa</taxon>
        <taxon>Arthropoda</taxon>
        <taxon>Hexapoda</taxon>
        <taxon>Insecta</taxon>
        <taxon>Pterygota</taxon>
        <taxon>Neoptera</taxon>
        <taxon>Endopterygota</taxon>
        <taxon>Coleoptera</taxon>
        <taxon>Polyphaga</taxon>
        <taxon>Cucujiformia</taxon>
        <taxon>Coccinelloidea</taxon>
        <taxon>Coccinellidae</taxon>
        <taxon>Scymninae</taxon>
        <taxon>Scymnini</taxon>
        <taxon>Cryptolaemus</taxon>
    </lineage>
</organism>
<evidence type="ECO:0000313" key="2">
    <source>
        <dbReference type="Proteomes" id="UP001516400"/>
    </source>
</evidence>
<gene>
    <name evidence="1" type="ORF">HHI36_000683</name>
</gene>
<sequence>MGRCTPPKCFANISIEFRYDECFYEVDELEELHLTLLPPEDEADSDQDDGPCEDDEMCRIGDIGEGVLKQKMDVTCIWKGEKQALIGSWP</sequence>